<dbReference type="InterPro" id="IPR049445">
    <property type="entry name" value="TetR_SbtR-like_C"/>
</dbReference>
<evidence type="ECO:0000256" key="2">
    <source>
        <dbReference type="ARBA" id="ARBA00023125"/>
    </source>
</evidence>
<dbReference type="InterPro" id="IPR009057">
    <property type="entry name" value="Homeodomain-like_sf"/>
</dbReference>
<dbReference type="InterPro" id="IPR001647">
    <property type="entry name" value="HTH_TetR"/>
</dbReference>
<feature type="DNA-binding region" description="H-T-H motif" evidence="4">
    <location>
        <begin position="32"/>
        <end position="51"/>
    </location>
</feature>
<reference evidence="6 7" key="1">
    <citation type="submission" date="2020-08" db="EMBL/GenBank/DDBJ databases">
        <title>Whole genome shotgun sequence of Actinocatenispora thailandica NBRC 105041.</title>
        <authorList>
            <person name="Komaki H."/>
            <person name="Tamura T."/>
        </authorList>
    </citation>
    <scope>NUCLEOTIDE SEQUENCE [LARGE SCALE GENOMIC DNA]</scope>
    <source>
        <strain evidence="6 7">NBRC 105041</strain>
    </source>
</reference>
<name>A0A7R7HW56_9ACTN</name>
<dbReference type="SUPFAM" id="SSF48498">
    <property type="entry name" value="Tetracyclin repressor-like, C-terminal domain"/>
    <property type="match status" value="1"/>
</dbReference>
<feature type="domain" description="HTH tetR-type" evidence="5">
    <location>
        <begin position="10"/>
        <end position="69"/>
    </location>
</feature>
<evidence type="ECO:0000313" key="6">
    <source>
        <dbReference type="EMBL" id="BCJ33788.1"/>
    </source>
</evidence>
<organism evidence="6 7">
    <name type="scientific">Actinocatenispora thailandica</name>
    <dbReference type="NCBI Taxonomy" id="227318"/>
    <lineage>
        <taxon>Bacteria</taxon>
        <taxon>Bacillati</taxon>
        <taxon>Actinomycetota</taxon>
        <taxon>Actinomycetes</taxon>
        <taxon>Micromonosporales</taxon>
        <taxon>Micromonosporaceae</taxon>
        <taxon>Actinocatenispora</taxon>
    </lineage>
</organism>
<dbReference type="PRINTS" id="PR00455">
    <property type="entry name" value="HTHTETR"/>
</dbReference>
<dbReference type="Gene3D" id="1.10.357.10">
    <property type="entry name" value="Tetracycline Repressor, domain 2"/>
    <property type="match status" value="1"/>
</dbReference>
<dbReference type="InterPro" id="IPR036271">
    <property type="entry name" value="Tet_transcr_reg_TetR-rel_C_sf"/>
</dbReference>
<dbReference type="SUPFAM" id="SSF46689">
    <property type="entry name" value="Homeodomain-like"/>
    <property type="match status" value="1"/>
</dbReference>
<protein>
    <submittedName>
        <fullName evidence="6">TetR family transcriptional regulator</fullName>
    </submittedName>
</protein>
<dbReference type="PROSITE" id="PS50977">
    <property type="entry name" value="HTH_TETR_2"/>
    <property type="match status" value="1"/>
</dbReference>
<dbReference type="GO" id="GO:0000976">
    <property type="term" value="F:transcription cis-regulatory region binding"/>
    <property type="evidence" value="ECO:0007669"/>
    <property type="project" value="TreeGrafter"/>
</dbReference>
<keyword evidence="1" id="KW-0805">Transcription regulation</keyword>
<dbReference type="Pfam" id="PF00440">
    <property type="entry name" value="TetR_N"/>
    <property type="match status" value="1"/>
</dbReference>
<keyword evidence="3" id="KW-0804">Transcription</keyword>
<evidence type="ECO:0000313" key="7">
    <source>
        <dbReference type="Proteomes" id="UP000611640"/>
    </source>
</evidence>
<accession>A0A7R7HW56</accession>
<keyword evidence="2 4" id="KW-0238">DNA-binding</keyword>
<proteinExistence type="predicted"/>
<evidence type="ECO:0000256" key="4">
    <source>
        <dbReference type="PROSITE-ProRule" id="PRU00335"/>
    </source>
</evidence>
<evidence type="ECO:0000259" key="5">
    <source>
        <dbReference type="PROSITE" id="PS50977"/>
    </source>
</evidence>
<dbReference type="KEGG" id="atl:Athai_12910"/>
<dbReference type="PANTHER" id="PTHR30055:SF234">
    <property type="entry name" value="HTH-TYPE TRANSCRIPTIONAL REGULATOR BETI"/>
    <property type="match status" value="1"/>
</dbReference>
<keyword evidence="7" id="KW-1185">Reference proteome</keyword>
<dbReference type="EMBL" id="AP023355">
    <property type="protein sequence ID" value="BCJ33788.1"/>
    <property type="molecule type" value="Genomic_DNA"/>
</dbReference>
<dbReference type="Pfam" id="PF21597">
    <property type="entry name" value="TetR_C_43"/>
    <property type="match status" value="1"/>
</dbReference>
<dbReference type="Proteomes" id="UP000611640">
    <property type="component" value="Chromosome"/>
</dbReference>
<sequence>MTDQKRADARRNRDQLLAVAREAFAEHGTATSLREVARRAGVGIGTLYRHFPTREALLEALLSDRFDRLRRDADELAADADSRAALLRWIARVAVGSGTYRGLPESVLAALRDSDSRLHDSCDAMRAAGGDLLRAAQRAGTVRPDATIEDLLAAATGIAWASEHAADPGALTERLLDYLMHGLAVGDV</sequence>
<dbReference type="PANTHER" id="PTHR30055">
    <property type="entry name" value="HTH-TYPE TRANSCRIPTIONAL REGULATOR RUTR"/>
    <property type="match status" value="1"/>
</dbReference>
<dbReference type="InterPro" id="IPR050109">
    <property type="entry name" value="HTH-type_TetR-like_transc_reg"/>
</dbReference>
<evidence type="ECO:0000256" key="1">
    <source>
        <dbReference type="ARBA" id="ARBA00023015"/>
    </source>
</evidence>
<gene>
    <name evidence="6" type="ORF">Athai_12910</name>
</gene>
<dbReference type="AlphaFoldDB" id="A0A7R7HW56"/>
<dbReference type="GO" id="GO:0003700">
    <property type="term" value="F:DNA-binding transcription factor activity"/>
    <property type="evidence" value="ECO:0007669"/>
    <property type="project" value="TreeGrafter"/>
</dbReference>
<dbReference type="RefSeq" id="WP_203960629.1">
    <property type="nucleotide sequence ID" value="NZ_AP023355.1"/>
</dbReference>
<evidence type="ECO:0000256" key="3">
    <source>
        <dbReference type="ARBA" id="ARBA00023163"/>
    </source>
</evidence>